<dbReference type="InterPro" id="IPR001932">
    <property type="entry name" value="PPM-type_phosphatase-like_dom"/>
</dbReference>
<evidence type="ECO:0000259" key="2">
    <source>
        <dbReference type="PROSITE" id="PS51746"/>
    </source>
</evidence>
<evidence type="ECO:0000256" key="1">
    <source>
        <dbReference type="ARBA" id="ARBA00022801"/>
    </source>
</evidence>
<dbReference type="InterPro" id="IPR014787">
    <property type="entry name" value="PSer_Pase_RsbU_N"/>
</dbReference>
<gene>
    <name evidence="3" type="primary">rsbU</name>
    <name evidence="3" type="ORF">BN983_03777</name>
</gene>
<keyword evidence="1" id="KW-0378">Hydrolase</keyword>
<name>A0A024PAH7_9BACI</name>
<dbReference type="Pfam" id="PF07228">
    <property type="entry name" value="SpoIIE"/>
    <property type="match status" value="1"/>
</dbReference>
<dbReference type="SMART" id="SM00331">
    <property type="entry name" value="PP2C_SIG"/>
    <property type="match status" value="1"/>
</dbReference>
<dbReference type="SUPFAM" id="SSF81606">
    <property type="entry name" value="PP2C-like"/>
    <property type="match status" value="1"/>
</dbReference>
<organism evidence="3 4">
    <name type="scientific">Halobacillus karajensis</name>
    <dbReference type="NCBI Taxonomy" id="195088"/>
    <lineage>
        <taxon>Bacteria</taxon>
        <taxon>Bacillati</taxon>
        <taxon>Bacillota</taxon>
        <taxon>Bacilli</taxon>
        <taxon>Bacillales</taxon>
        <taxon>Bacillaceae</taxon>
        <taxon>Halobacillus</taxon>
    </lineage>
</organism>
<dbReference type="EMBL" id="CCDI010000006">
    <property type="protein sequence ID" value="CDQ25432.1"/>
    <property type="molecule type" value="Genomic_DNA"/>
</dbReference>
<dbReference type="FunFam" id="3.60.40.10:FF:000045">
    <property type="entry name" value="Stage II sporulation protein E"/>
    <property type="match status" value="1"/>
</dbReference>
<keyword evidence="4" id="KW-1185">Reference proteome</keyword>
<dbReference type="Gene3D" id="1.10.1240.30">
    <property type="entry name" value="KaiA/RbsU domain"/>
    <property type="match status" value="1"/>
</dbReference>
<comment type="caution">
    <text evidence="3">The sequence shown here is derived from an EMBL/GenBank/DDBJ whole genome shotgun (WGS) entry which is preliminary data.</text>
</comment>
<sequence length="336" mass="38554">MSTLKLDLENYKELLQEYIKTKDEQALYQAEQFSKHSMQQNISPEEIINVHIQSLQEIYPDMPEYIQSSMNFLLETMISYGLAYQEFQTLREKQLELKSEISVAANMQKTLLSTVKPDLSDIDVGALSVPAKQMNGDYHHFVEDGKGNLGIAVADVIGKGVPAALCMSMIKYSMDSFSGIRTDPSVILGNLNRVVERNVDASMFITMFYGLYNSNDHTFTYSSAGHEPGFYYYKDRDEFEEIDVPGLVLGVSPEVSYKQYEKRVEKGDMIILLTDGVTECRQGDRFIDQEEILHVIKQYSHLPAQGIVDQVYKHFERLQDFQLRDDFTLIILRRNV</sequence>
<dbReference type="InterPro" id="IPR052016">
    <property type="entry name" value="Bact_Sigma-Reg"/>
</dbReference>
<accession>A0A024PAH7</accession>
<protein>
    <submittedName>
        <fullName evidence="3">Phosphoserine phosphatase RsbU</fullName>
    </submittedName>
</protein>
<dbReference type="GO" id="GO:0016791">
    <property type="term" value="F:phosphatase activity"/>
    <property type="evidence" value="ECO:0007669"/>
    <property type="project" value="TreeGrafter"/>
</dbReference>
<dbReference type="SUPFAM" id="SSF101215">
    <property type="entry name" value="KaiA/RbsU domain"/>
    <property type="match status" value="1"/>
</dbReference>
<proteinExistence type="predicted"/>
<reference evidence="3 4" key="2">
    <citation type="submission" date="2014-05" db="EMBL/GenBank/DDBJ databases">
        <title>Draft genome sequence of Halobacillus karajensis HK-03.</title>
        <authorList>
            <person name="Khelaifia S."/>
            <person name="Croce O."/>
            <person name="Lagier J.C."/>
            <person name="Raoult D."/>
        </authorList>
    </citation>
    <scope>NUCLEOTIDE SEQUENCE [LARGE SCALE GENOMIC DNA]</scope>
    <source>
        <strain evidence="3 4">HD-03</strain>
    </source>
</reference>
<dbReference type="PROSITE" id="PS51746">
    <property type="entry name" value="PPM_2"/>
    <property type="match status" value="1"/>
</dbReference>
<evidence type="ECO:0000313" key="3">
    <source>
        <dbReference type="EMBL" id="CDQ25432.1"/>
    </source>
</evidence>
<dbReference type="Proteomes" id="UP000028868">
    <property type="component" value="Unassembled WGS sequence"/>
</dbReference>
<dbReference type="Gene3D" id="3.60.40.10">
    <property type="entry name" value="PPM-type phosphatase domain"/>
    <property type="match status" value="1"/>
</dbReference>
<feature type="domain" description="PPM-type phosphatase" evidence="2">
    <location>
        <begin position="123"/>
        <end position="334"/>
    </location>
</feature>
<dbReference type="AlphaFoldDB" id="A0A024PAH7"/>
<dbReference type="InterPro" id="IPR017944">
    <property type="entry name" value="KaiA/RbsU_helical_domain_sf"/>
</dbReference>
<reference evidence="4" key="1">
    <citation type="submission" date="2014-03" db="EMBL/GenBank/DDBJ databases">
        <authorList>
            <person name="Urmite Genomes U."/>
        </authorList>
    </citation>
    <scope>NUCLEOTIDE SEQUENCE [LARGE SCALE GENOMIC DNA]</scope>
    <source>
        <strain evidence="4">HD-03</strain>
    </source>
</reference>
<dbReference type="PANTHER" id="PTHR43156">
    <property type="entry name" value="STAGE II SPORULATION PROTEIN E-RELATED"/>
    <property type="match status" value="1"/>
</dbReference>
<dbReference type="Pfam" id="PF08673">
    <property type="entry name" value="RsbU_N"/>
    <property type="match status" value="1"/>
</dbReference>
<evidence type="ECO:0000313" key="4">
    <source>
        <dbReference type="Proteomes" id="UP000028868"/>
    </source>
</evidence>
<dbReference type="RefSeq" id="WP_035511144.1">
    <property type="nucleotide sequence ID" value="NZ_CCDH010000006.1"/>
</dbReference>
<dbReference type="PANTHER" id="PTHR43156:SF15">
    <property type="entry name" value="PHOSPHOSERINE PHOSPHATASE RSBU"/>
    <property type="match status" value="1"/>
</dbReference>
<dbReference type="OrthoDB" id="311592at2"/>
<dbReference type="InterPro" id="IPR036457">
    <property type="entry name" value="PPM-type-like_dom_sf"/>
</dbReference>